<comment type="caution">
    <text evidence="2">The sequence shown here is derived from an EMBL/GenBank/DDBJ whole genome shotgun (WGS) entry which is preliminary data.</text>
</comment>
<keyword evidence="2" id="KW-0378">Hydrolase</keyword>
<dbReference type="Gene3D" id="3.40.50.300">
    <property type="entry name" value="P-loop containing nucleotide triphosphate hydrolases"/>
    <property type="match status" value="2"/>
</dbReference>
<dbReference type="SMART" id="SM00487">
    <property type="entry name" value="DEXDc"/>
    <property type="match status" value="1"/>
</dbReference>
<sequence length="989" mass="114375">MKNKPLDFQAATAEHVLETYKKGQKRVLVADEAGLGKTTVASEVVRRVKGELSKEVLDDDGMYCVVYVCCNLQIAQQNIDTLSDDGEKVDLSQSRLSMQHFVYYRKKVELKASGKDTLVLSLTPATSFQMTWGTGSVSERALIYACLSLLPAFNSQEKQNRLSDLLVGWAPKAWKWLSVHYYNEVRKPELIEYRETIVAAMTSKLSRMYSADETYMQRLLHLCDSRQDAQWQNDIYYFTIKLRKIFAEISLEILKPDLVIMDEFQKFSSLIDTDRSTETEENMIARKFFANKNTYILLLSATPYKPYTTLEELNDSNNDEQYKDFHRLMDFLHINDVNKIDFKAIWRDYSSALKHIEKETEETIGLKHQSAENMLYNVMGRTERSNEGIIHEILPPVYDFLSAGDITSFIQMQHLIDNCRKFGKKVYSAPVDYTKSSAFQLSFMDNYKLKDTIAEAWKAGAGKGIRKDCLLLDRDKIENYSLEDYRNARLGFIMATIFGKGKKSTGAESLLWIPASHPYYTQQPNVFTRNESFSKYLIFSSWGMVPKMLACMISYEAERRLLRRTNESYRKEDFQILKDSTKTKTLTIMHTVSTSLADMYDPEDSFGKPLSDIRQQIKKKIRSKLNEFDGKTVSRVSSLDIYHLLTALDNSDAEVRNIPKEADEILASMAIGAPAMCLYRTFKRIGDLNARQHAEEVAKELTGIFNNRQGIAAVRSNCRAHSNYFRNVVDYCIQGNLQAVLDEFVHMIGENKSPETIVTRMKESFAPAYPQPINTIQTFGTDDKYSMRKHFAVDFGSGKQTEKDVNHATNVRSAFNSPFRPFVLASTSVGQEGLDFHWYCRKIVHWNLPSNPQNMEQREGRINRYKCLSVRRNISRLYPDIFRWNEMFYKASAELKGNNSEMVPFWYLPLNDIHFKDIKAEKIERIVPMYPMSEDESRYGRLIKVLSLYRLTMGQPRQEELLQILDGKISSEQIKRLLFDLCPFSRKHH</sequence>
<dbReference type="Pfam" id="PF00271">
    <property type="entry name" value="Helicase_C"/>
    <property type="match status" value="1"/>
</dbReference>
<dbReference type="GO" id="GO:0004386">
    <property type="term" value="F:helicase activity"/>
    <property type="evidence" value="ECO:0007669"/>
    <property type="project" value="UniProtKB-KW"/>
</dbReference>
<evidence type="ECO:0000313" key="3">
    <source>
        <dbReference type="Proteomes" id="UP000244905"/>
    </source>
</evidence>
<evidence type="ECO:0000259" key="1">
    <source>
        <dbReference type="SMART" id="SM00487"/>
    </source>
</evidence>
<name>A0A2V1ILL8_9BACT</name>
<dbReference type="InterPro" id="IPR027417">
    <property type="entry name" value="P-loop_NTPase"/>
</dbReference>
<keyword evidence="2" id="KW-0547">Nucleotide-binding</keyword>
<dbReference type="SUPFAM" id="SSF52540">
    <property type="entry name" value="P-loop containing nucleoside triphosphate hydrolases"/>
    <property type="match status" value="2"/>
</dbReference>
<accession>A0A2V1ILL8</accession>
<dbReference type="Proteomes" id="UP000244905">
    <property type="component" value="Unassembled WGS sequence"/>
</dbReference>
<dbReference type="InterPro" id="IPR001650">
    <property type="entry name" value="Helicase_C-like"/>
</dbReference>
<dbReference type="InterPro" id="IPR014001">
    <property type="entry name" value="Helicase_ATP-bd"/>
</dbReference>
<keyword evidence="2" id="KW-0067">ATP-binding</keyword>
<proteinExistence type="predicted"/>
<organism evidence="2 3">
    <name type="scientific">Duncaniella muris</name>
    <dbReference type="NCBI Taxonomy" id="2094150"/>
    <lineage>
        <taxon>Bacteria</taxon>
        <taxon>Pseudomonadati</taxon>
        <taxon>Bacteroidota</taxon>
        <taxon>Bacteroidia</taxon>
        <taxon>Bacteroidales</taxon>
        <taxon>Muribaculaceae</taxon>
        <taxon>Duncaniella</taxon>
    </lineage>
</organism>
<protein>
    <submittedName>
        <fullName evidence="2">Helicase</fullName>
    </submittedName>
</protein>
<dbReference type="EMBL" id="PUEC01000040">
    <property type="protein sequence ID" value="PWB00493.1"/>
    <property type="molecule type" value="Genomic_DNA"/>
</dbReference>
<dbReference type="GeneID" id="82527175"/>
<dbReference type="RefSeq" id="WP_107033290.1">
    <property type="nucleotide sequence ID" value="NZ_PUEC01000040.1"/>
</dbReference>
<dbReference type="AlphaFoldDB" id="A0A2V1ILL8"/>
<feature type="domain" description="Helicase ATP-binding" evidence="1">
    <location>
        <begin position="1"/>
        <end position="331"/>
    </location>
</feature>
<reference evidence="3" key="1">
    <citation type="submission" date="2018-02" db="EMBL/GenBank/DDBJ databases">
        <authorList>
            <person name="Clavel T."/>
            <person name="Strowig T."/>
        </authorList>
    </citation>
    <scope>NUCLEOTIDE SEQUENCE [LARGE SCALE GENOMIC DNA]</scope>
    <source>
        <strain evidence="3">DSM 103720</strain>
    </source>
</reference>
<keyword evidence="3" id="KW-1185">Reference proteome</keyword>
<evidence type="ECO:0000313" key="2">
    <source>
        <dbReference type="EMBL" id="PWB00493.1"/>
    </source>
</evidence>
<gene>
    <name evidence="2" type="ORF">C5O23_12665</name>
</gene>
<keyword evidence="2" id="KW-0347">Helicase</keyword>